<dbReference type="Proteomes" id="UP000064920">
    <property type="component" value="Chromosome"/>
</dbReference>
<dbReference type="OrthoDB" id="9804460at2"/>
<dbReference type="PATRIC" id="fig|1397108.4.peg.653"/>
<sequence length="615" mass="69129">MYTITFYSYKGGVGRTMALANVATLLAQKGKRVLLVDFDLEAPSLPNYGGLSDLVIKHGLVDYISAYRETGKAPDVAEHIYKCHQDGNPIWIMPAGDTSTKDYSRKLASIDWQTLYDDEKGYLFFEDLKQQWQVFEQEGFDYVLIDSRTGHTDVGGVCTRHLPDLVVAMYLPTMQNISGMAPIIGEIRNEKSRASNPVELVFCASNVPELDDEQQILSDLLRTASDRLDYEANALNIVHHYGSLHVLSHAIFVQDRPNSRLAKEYNSLARSVISHNLEDADGAKLALQRIIREDIRSPQTKSKNTRDELAAKVDQIFSRHRHNSEISNLVARVRSAIGDFEGEISALTNAIELGDGGAGLRFRRARAYQAINMTDRSVEDLRHILKHERVTGAELTAALRMLERTDKQYDDVLDQLLERSDLDLPMLNSIAEVAQRNRRHLRKFADHLTRTIARKEESEKERAYANHHLGLALIGCSRFDEADAKLDSTSEASKLDLPNRFNHFIAMWGASGTPDIGIAHELHEVMSFRKSPRDDANFLQCQAVINAVLGDHKEALAALDHADEVAQSLGGRIFSCSSYLYLETEAFVQENEQLRSAIKENDQVSLRIFNSSSQN</sequence>
<dbReference type="Pfam" id="PF01656">
    <property type="entry name" value="CbiA"/>
    <property type="match status" value="1"/>
</dbReference>
<dbReference type="Gene3D" id="1.25.40.10">
    <property type="entry name" value="Tetratricopeptide repeat domain"/>
    <property type="match status" value="1"/>
</dbReference>
<dbReference type="SUPFAM" id="SSF52540">
    <property type="entry name" value="P-loop containing nucleoside triphosphate hydrolases"/>
    <property type="match status" value="1"/>
</dbReference>
<name>A0A0P0A956_9RHOB</name>
<dbReference type="InterPro" id="IPR027417">
    <property type="entry name" value="P-loop_NTPase"/>
</dbReference>
<organism evidence="1 2">
    <name type="scientific">Celeribacter marinus</name>
    <dbReference type="NCBI Taxonomy" id="1397108"/>
    <lineage>
        <taxon>Bacteria</taxon>
        <taxon>Pseudomonadati</taxon>
        <taxon>Pseudomonadota</taxon>
        <taxon>Alphaproteobacteria</taxon>
        <taxon>Rhodobacterales</taxon>
        <taxon>Roseobacteraceae</taxon>
        <taxon>Celeribacter</taxon>
    </lineage>
</organism>
<dbReference type="InterPro" id="IPR050678">
    <property type="entry name" value="DNA_Partitioning_ATPase"/>
</dbReference>
<dbReference type="Gene3D" id="3.40.50.300">
    <property type="entry name" value="P-loop containing nucleotide triphosphate hydrolases"/>
    <property type="match status" value="1"/>
</dbReference>
<dbReference type="EMBL" id="CP012023">
    <property type="protein sequence ID" value="ALI54576.1"/>
    <property type="molecule type" value="Genomic_DNA"/>
</dbReference>
<proteinExistence type="predicted"/>
<dbReference type="InterPro" id="IPR011990">
    <property type="entry name" value="TPR-like_helical_dom_sf"/>
</dbReference>
<protein>
    <submittedName>
        <fullName evidence="1">Putative ATP/GTP-binding protein</fullName>
    </submittedName>
</protein>
<evidence type="ECO:0000313" key="1">
    <source>
        <dbReference type="EMBL" id="ALI54576.1"/>
    </source>
</evidence>
<keyword evidence="2" id="KW-1185">Reference proteome</keyword>
<dbReference type="NCBIfam" id="NF047398">
    <property type="entry name" value="AAA_KGGVGR"/>
    <property type="match status" value="1"/>
</dbReference>
<dbReference type="PANTHER" id="PTHR13696:SF52">
    <property type="entry name" value="PARA FAMILY PROTEIN CT_582"/>
    <property type="match status" value="1"/>
</dbReference>
<accession>A0A0P0A956</accession>
<evidence type="ECO:0000313" key="2">
    <source>
        <dbReference type="Proteomes" id="UP000064920"/>
    </source>
</evidence>
<gene>
    <name evidence="1" type="ORF">IMCC12053_628</name>
</gene>
<dbReference type="PANTHER" id="PTHR13696">
    <property type="entry name" value="P-LOOP CONTAINING NUCLEOSIDE TRIPHOSPHATE HYDROLASE"/>
    <property type="match status" value="1"/>
</dbReference>
<dbReference type="STRING" id="1397108.IMCC12053_628"/>
<dbReference type="RefSeq" id="WP_074906336.1">
    <property type="nucleotide sequence ID" value="NZ_CP012023.1"/>
</dbReference>
<dbReference type="AlphaFoldDB" id="A0A0P0A956"/>
<dbReference type="SUPFAM" id="SSF48452">
    <property type="entry name" value="TPR-like"/>
    <property type="match status" value="1"/>
</dbReference>
<dbReference type="InterPro" id="IPR002586">
    <property type="entry name" value="CobQ/CobB/MinD/ParA_Nub-bd_dom"/>
</dbReference>
<reference evidence="1 2" key="1">
    <citation type="submission" date="2015-05" db="EMBL/GenBank/DDBJ databases">
        <authorList>
            <person name="Wang D.B."/>
            <person name="Wang M."/>
        </authorList>
    </citation>
    <scope>NUCLEOTIDE SEQUENCE [LARGE SCALE GENOMIC DNA]</scope>
    <source>
        <strain evidence="1 2">IMCC 12053</strain>
    </source>
</reference>
<dbReference type="KEGG" id="cmar:IMCC12053_628"/>